<evidence type="ECO:0000256" key="2">
    <source>
        <dbReference type="ARBA" id="ARBA00022475"/>
    </source>
</evidence>
<gene>
    <name evidence="7" type="ORF">GCM10022223_66690</name>
</gene>
<keyword evidence="4 6" id="KW-1133">Transmembrane helix</keyword>
<dbReference type="InterPro" id="IPR011701">
    <property type="entry name" value="MFS"/>
</dbReference>
<evidence type="ECO:0000313" key="7">
    <source>
        <dbReference type="EMBL" id="GAA3638355.1"/>
    </source>
</evidence>
<name>A0ABP7AQN6_9ACTN</name>
<dbReference type="PANTHER" id="PTHR23513">
    <property type="entry name" value="INTEGRAL MEMBRANE EFFLUX PROTEIN-RELATED"/>
    <property type="match status" value="1"/>
</dbReference>
<feature type="transmembrane region" description="Helical" evidence="6">
    <location>
        <begin position="289"/>
        <end position="306"/>
    </location>
</feature>
<dbReference type="SUPFAM" id="SSF103473">
    <property type="entry name" value="MFS general substrate transporter"/>
    <property type="match status" value="1"/>
</dbReference>
<proteinExistence type="predicted"/>
<keyword evidence="3 6" id="KW-0812">Transmembrane</keyword>
<dbReference type="Gene3D" id="1.20.1250.20">
    <property type="entry name" value="MFS general substrate transporter like domains"/>
    <property type="match status" value="1"/>
</dbReference>
<evidence type="ECO:0008006" key="9">
    <source>
        <dbReference type="Google" id="ProtNLM"/>
    </source>
</evidence>
<organism evidence="7 8">
    <name type="scientific">Kineosporia mesophila</name>
    <dbReference type="NCBI Taxonomy" id="566012"/>
    <lineage>
        <taxon>Bacteria</taxon>
        <taxon>Bacillati</taxon>
        <taxon>Actinomycetota</taxon>
        <taxon>Actinomycetes</taxon>
        <taxon>Kineosporiales</taxon>
        <taxon>Kineosporiaceae</taxon>
        <taxon>Kineosporia</taxon>
    </lineage>
</organism>
<keyword evidence="8" id="KW-1185">Reference proteome</keyword>
<sequence>MSTDTRTTYREVFAAPGFAALFGATTLTVLGISLQILAFSVLVFDATGSSTWSSAAFAAGFLPGVVGGLLLPSLADRLPARPLIATGGLVRATGSALLALSSTSHSGVAAGFVVVTTVALVHPLFSSAQSGVVTRLLAGDRYVLGQSLFTITSMVAQLLGLAVGGVVLQALGTTWVLLLAAAMQAGAALLSAVGLPSVPARGHTRWAPGDTLRGYRKLFSLSTIRSLLLLWWVPFALLAGVESLAVPYAADSGAGGLAASALMAAAPLGAMVGAAAVSRLAGPRTREKLVPGLLLLLGAALLPLVASPPAPLAAALIAVASIGLAFEIGGQGRFREALPTGHEALGFGLLGVGMMTGQGLGPLIAGPLADLVRPGPASAIMGGLILASAVFLLPRPDPIEART</sequence>
<dbReference type="PANTHER" id="PTHR23513:SF11">
    <property type="entry name" value="STAPHYLOFERRIN A TRANSPORTER"/>
    <property type="match status" value="1"/>
</dbReference>
<dbReference type="RefSeq" id="WP_231481465.1">
    <property type="nucleotide sequence ID" value="NZ_BAAAZO010000012.1"/>
</dbReference>
<evidence type="ECO:0000256" key="4">
    <source>
        <dbReference type="ARBA" id="ARBA00022989"/>
    </source>
</evidence>
<reference evidence="8" key="1">
    <citation type="journal article" date="2019" name="Int. J. Syst. Evol. Microbiol.">
        <title>The Global Catalogue of Microorganisms (GCM) 10K type strain sequencing project: providing services to taxonomists for standard genome sequencing and annotation.</title>
        <authorList>
            <consortium name="The Broad Institute Genomics Platform"/>
            <consortium name="The Broad Institute Genome Sequencing Center for Infectious Disease"/>
            <person name="Wu L."/>
            <person name="Ma J."/>
        </authorList>
    </citation>
    <scope>NUCLEOTIDE SEQUENCE [LARGE SCALE GENOMIC DNA]</scope>
    <source>
        <strain evidence="8">JCM 16902</strain>
    </source>
</reference>
<evidence type="ECO:0000256" key="1">
    <source>
        <dbReference type="ARBA" id="ARBA00004651"/>
    </source>
</evidence>
<feature type="transmembrane region" description="Helical" evidence="6">
    <location>
        <begin position="227"/>
        <end position="250"/>
    </location>
</feature>
<dbReference type="EMBL" id="BAAAZO010000012">
    <property type="protein sequence ID" value="GAA3638355.1"/>
    <property type="molecule type" value="Genomic_DNA"/>
</dbReference>
<evidence type="ECO:0000313" key="8">
    <source>
        <dbReference type="Proteomes" id="UP001501074"/>
    </source>
</evidence>
<accession>A0ABP7AQN6</accession>
<feature type="transmembrane region" description="Helical" evidence="6">
    <location>
        <begin position="107"/>
        <end position="126"/>
    </location>
</feature>
<feature type="transmembrane region" description="Helical" evidence="6">
    <location>
        <begin position="256"/>
        <end position="277"/>
    </location>
</feature>
<feature type="transmembrane region" description="Helical" evidence="6">
    <location>
        <begin position="377"/>
        <end position="394"/>
    </location>
</feature>
<comment type="caution">
    <text evidence="7">The sequence shown here is derived from an EMBL/GenBank/DDBJ whole genome shotgun (WGS) entry which is preliminary data.</text>
</comment>
<evidence type="ECO:0000256" key="5">
    <source>
        <dbReference type="ARBA" id="ARBA00023136"/>
    </source>
</evidence>
<feature type="transmembrane region" description="Helical" evidence="6">
    <location>
        <begin position="12"/>
        <end position="39"/>
    </location>
</feature>
<feature type="transmembrane region" description="Helical" evidence="6">
    <location>
        <begin position="344"/>
        <end position="365"/>
    </location>
</feature>
<dbReference type="InterPro" id="IPR036259">
    <property type="entry name" value="MFS_trans_sf"/>
</dbReference>
<feature type="transmembrane region" description="Helical" evidence="6">
    <location>
        <begin position="51"/>
        <end position="71"/>
    </location>
</feature>
<protein>
    <recommendedName>
        <fullName evidence="9">MFS transporter</fullName>
    </recommendedName>
</protein>
<feature type="transmembrane region" description="Helical" evidence="6">
    <location>
        <begin position="83"/>
        <end position="101"/>
    </location>
</feature>
<evidence type="ECO:0000256" key="6">
    <source>
        <dbReference type="SAM" id="Phobius"/>
    </source>
</evidence>
<feature type="transmembrane region" description="Helical" evidence="6">
    <location>
        <begin position="174"/>
        <end position="195"/>
    </location>
</feature>
<comment type="subcellular location">
    <subcellularLocation>
        <location evidence="1">Cell membrane</location>
        <topology evidence="1">Multi-pass membrane protein</topology>
    </subcellularLocation>
</comment>
<keyword evidence="5 6" id="KW-0472">Membrane</keyword>
<dbReference type="Proteomes" id="UP001501074">
    <property type="component" value="Unassembled WGS sequence"/>
</dbReference>
<keyword evidence="2" id="KW-1003">Cell membrane</keyword>
<dbReference type="Pfam" id="PF07690">
    <property type="entry name" value="MFS_1"/>
    <property type="match status" value="1"/>
</dbReference>
<evidence type="ECO:0000256" key="3">
    <source>
        <dbReference type="ARBA" id="ARBA00022692"/>
    </source>
</evidence>
<feature type="transmembrane region" description="Helical" evidence="6">
    <location>
        <begin position="312"/>
        <end position="332"/>
    </location>
</feature>
<feature type="transmembrane region" description="Helical" evidence="6">
    <location>
        <begin position="147"/>
        <end position="168"/>
    </location>
</feature>